<feature type="transmembrane region" description="Helical" evidence="6">
    <location>
        <begin position="105"/>
        <end position="123"/>
    </location>
</feature>
<protein>
    <recommendedName>
        <fullName evidence="7">Sugar phosphate transporter domain-containing protein</fullName>
    </recommendedName>
</protein>
<dbReference type="Proteomes" id="UP001055712">
    <property type="component" value="Unassembled WGS sequence"/>
</dbReference>
<keyword evidence="3 6" id="KW-1133">Transmembrane helix</keyword>
<feature type="transmembrane region" description="Helical" evidence="6">
    <location>
        <begin position="135"/>
        <end position="152"/>
    </location>
</feature>
<dbReference type="InterPro" id="IPR004853">
    <property type="entry name" value="Sugar_P_trans_dom"/>
</dbReference>
<keyword evidence="2 6" id="KW-0812">Transmembrane</keyword>
<feature type="compositionally biased region" description="Polar residues" evidence="5">
    <location>
        <begin position="340"/>
        <end position="351"/>
    </location>
</feature>
<dbReference type="SUPFAM" id="SSF103481">
    <property type="entry name" value="Multidrug resistance efflux transporter EmrE"/>
    <property type="match status" value="1"/>
</dbReference>
<keyword evidence="4 6" id="KW-0472">Membrane</keyword>
<comment type="subcellular location">
    <subcellularLocation>
        <location evidence="1">Membrane</location>
        <topology evidence="1">Multi-pass membrane protein</topology>
    </subcellularLocation>
</comment>
<reference evidence="8" key="2">
    <citation type="submission" date="2020-11" db="EMBL/GenBank/DDBJ databases">
        <authorList>
            <person name="Cecchin M."/>
            <person name="Marcolungo L."/>
            <person name="Rossato M."/>
            <person name="Girolomoni L."/>
            <person name="Cosentino E."/>
            <person name="Cuine S."/>
            <person name="Li-Beisson Y."/>
            <person name="Delledonne M."/>
            <person name="Ballottari M."/>
        </authorList>
    </citation>
    <scope>NUCLEOTIDE SEQUENCE</scope>
    <source>
        <strain evidence="8">211/11P</strain>
        <tissue evidence="8">Whole cell</tissue>
    </source>
</reference>
<feature type="transmembrane region" description="Helical" evidence="6">
    <location>
        <begin position="280"/>
        <end position="298"/>
    </location>
</feature>
<dbReference type="OrthoDB" id="10261634at2759"/>
<dbReference type="GO" id="GO:0016020">
    <property type="term" value="C:membrane"/>
    <property type="evidence" value="ECO:0007669"/>
    <property type="project" value="UniProtKB-SubCell"/>
</dbReference>
<accession>A0A9D4TMX9</accession>
<feature type="transmembrane region" description="Helical" evidence="6">
    <location>
        <begin position="41"/>
        <end position="60"/>
    </location>
</feature>
<feature type="domain" description="Sugar phosphate transporter" evidence="7">
    <location>
        <begin position="12"/>
        <end position="299"/>
    </location>
</feature>
<proteinExistence type="predicted"/>
<comment type="caution">
    <text evidence="8">The sequence shown here is derived from an EMBL/GenBank/DDBJ whole genome shotgun (WGS) entry which is preliminary data.</text>
</comment>
<dbReference type="EMBL" id="SIDB01000008">
    <property type="protein sequence ID" value="KAI3429710.1"/>
    <property type="molecule type" value="Genomic_DNA"/>
</dbReference>
<keyword evidence="9" id="KW-1185">Reference proteome</keyword>
<evidence type="ECO:0000313" key="9">
    <source>
        <dbReference type="Proteomes" id="UP001055712"/>
    </source>
</evidence>
<feature type="transmembrane region" description="Helical" evidence="6">
    <location>
        <begin position="80"/>
        <end position="99"/>
    </location>
</feature>
<evidence type="ECO:0000256" key="5">
    <source>
        <dbReference type="SAM" id="MobiDB-lite"/>
    </source>
</evidence>
<evidence type="ECO:0000256" key="6">
    <source>
        <dbReference type="SAM" id="Phobius"/>
    </source>
</evidence>
<organism evidence="8 9">
    <name type="scientific">Chlorella vulgaris</name>
    <name type="common">Green alga</name>
    <dbReference type="NCBI Taxonomy" id="3077"/>
    <lineage>
        <taxon>Eukaryota</taxon>
        <taxon>Viridiplantae</taxon>
        <taxon>Chlorophyta</taxon>
        <taxon>core chlorophytes</taxon>
        <taxon>Trebouxiophyceae</taxon>
        <taxon>Chlorellales</taxon>
        <taxon>Chlorellaceae</taxon>
        <taxon>Chlorella clade</taxon>
        <taxon>Chlorella</taxon>
    </lineage>
</organism>
<sequence>MAEVSTMQAVSFGVLVALYLSLNSSLNLLNKWSLGVYGFRFPFLLTSCHMAFSFMVLAPLAMREPWEVHRATLQKQWKGVVYIGAFMALNIALNNISLLDISLTLNQIIRSAIPVVTCVLAILVESRFPSRQELVALVTLTLGVMLAVWQGTVTGKPYAIAFCLVGTVCNGAMMTFSGKLLSEKLDVVRLTFYTAPISLLCLAPFYWTYERAAFMAYWPSHINGAAFIILVSSVNAVCYNLVHSLMIKKTSAVTTTVLGEVKIVGLLVLSAMLLGEGKEFTLKMTVGCGLAMSGFALYSHTKIIKFREGLQPRVISLSAAGGSAADMQPLKGDGGLLHRATSTPSSLTDKP</sequence>
<evidence type="ECO:0000259" key="7">
    <source>
        <dbReference type="Pfam" id="PF03151"/>
    </source>
</evidence>
<evidence type="ECO:0000256" key="3">
    <source>
        <dbReference type="ARBA" id="ARBA00022989"/>
    </source>
</evidence>
<evidence type="ECO:0000256" key="1">
    <source>
        <dbReference type="ARBA" id="ARBA00004141"/>
    </source>
</evidence>
<feature type="transmembrane region" description="Helical" evidence="6">
    <location>
        <begin position="158"/>
        <end position="178"/>
    </location>
</feature>
<reference evidence="8" key="1">
    <citation type="journal article" date="2019" name="Plant J.">
        <title>Chlorella vulgaris genome assembly and annotation reveals the molecular basis for metabolic acclimation to high light conditions.</title>
        <authorList>
            <person name="Cecchin M."/>
            <person name="Marcolungo L."/>
            <person name="Rossato M."/>
            <person name="Girolomoni L."/>
            <person name="Cosentino E."/>
            <person name="Cuine S."/>
            <person name="Li-Beisson Y."/>
            <person name="Delledonne M."/>
            <person name="Ballottari M."/>
        </authorList>
    </citation>
    <scope>NUCLEOTIDE SEQUENCE</scope>
    <source>
        <strain evidence="8">211/11P</strain>
    </source>
</reference>
<evidence type="ECO:0000256" key="2">
    <source>
        <dbReference type="ARBA" id="ARBA00022692"/>
    </source>
</evidence>
<feature type="transmembrane region" description="Helical" evidence="6">
    <location>
        <begin position="221"/>
        <end position="242"/>
    </location>
</feature>
<feature type="transmembrane region" description="Helical" evidence="6">
    <location>
        <begin position="254"/>
        <end position="274"/>
    </location>
</feature>
<feature type="transmembrane region" description="Helical" evidence="6">
    <location>
        <begin position="190"/>
        <end position="209"/>
    </location>
</feature>
<dbReference type="PANTHER" id="PTHR11132">
    <property type="entry name" value="SOLUTE CARRIER FAMILY 35"/>
    <property type="match status" value="1"/>
</dbReference>
<feature type="region of interest" description="Disordered" evidence="5">
    <location>
        <begin position="329"/>
        <end position="351"/>
    </location>
</feature>
<dbReference type="InterPro" id="IPR037185">
    <property type="entry name" value="EmrE-like"/>
</dbReference>
<evidence type="ECO:0000256" key="4">
    <source>
        <dbReference type="ARBA" id="ARBA00023136"/>
    </source>
</evidence>
<name>A0A9D4TMX9_CHLVU</name>
<evidence type="ECO:0000313" key="8">
    <source>
        <dbReference type="EMBL" id="KAI3429710.1"/>
    </source>
</evidence>
<dbReference type="Pfam" id="PF03151">
    <property type="entry name" value="TPT"/>
    <property type="match status" value="1"/>
</dbReference>
<dbReference type="AlphaFoldDB" id="A0A9D4TMX9"/>
<gene>
    <name evidence="8" type="ORF">D9Q98_005795</name>
</gene>
<dbReference type="InterPro" id="IPR050186">
    <property type="entry name" value="TPT_transporter"/>
</dbReference>